<keyword evidence="4" id="KW-0804">Transcription</keyword>
<dbReference type="Gene3D" id="1.10.10.10">
    <property type="entry name" value="Winged helix-like DNA-binding domain superfamily/Winged helix DNA-binding domain"/>
    <property type="match status" value="1"/>
</dbReference>
<gene>
    <name evidence="9" type="ORF">E3T53_02865</name>
</gene>
<dbReference type="PROSITE" id="PS51078">
    <property type="entry name" value="ICLR_ED"/>
    <property type="match status" value="1"/>
</dbReference>
<reference evidence="9 10" key="1">
    <citation type="submission" date="2019-03" db="EMBL/GenBank/DDBJ databases">
        <title>Genomics of glacier-inhabiting Cryobacterium strains.</title>
        <authorList>
            <person name="Liu Q."/>
            <person name="Xin Y.-H."/>
        </authorList>
    </citation>
    <scope>NUCLEOTIDE SEQUENCE [LARGE SCALE GENOMIC DNA]</scope>
    <source>
        <strain evidence="9 10">CGMCC 1.4292</strain>
    </source>
</reference>
<keyword evidence="1" id="KW-0319">Glycerol metabolism</keyword>
<dbReference type="Gene3D" id="3.30.450.40">
    <property type="match status" value="1"/>
</dbReference>
<sequence>MHAESEVVGNGLVQSVDRALTILELLAVGGELGVTEMAKTLDVHKSTVSRLVATLEEHGLVEQISDRGQYRLALGIVRLAGAARGRLDIVTECRQISRGLAARTGETVNVAILTDLETLYLDQVSSPSAVQIQNWLGKRNPVYATANGRVLLAWLPPTEIDQVIDRLVESNGAFERHTEQTVTDPGVLRGILASVRDRGYDVAVDELELGLTAIAAPIRGDAGTVIASLSVSGPSFRLNPDRLAEAIPALLAAAAEVSTRMGHHAFMSTD</sequence>
<dbReference type="SUPFAM" id="SSF46785">
    <property type="entry name" value="Winged helix' DNA-binding domain"/>
    <property type="match status" value="1"/>
</dbReference>
<evidence type="ECO:0000256" key="3">
    <source>
        <dbReference type="ARBA" id="ARBA00023125"/>
    </source>
</evidence>
<dbReference type="InterPro" id="IPR036390">
    <property type="entry name" value="WH_DNA-bd_sf"/>
</dbReference>
<evidence type="ECO:0000259" key="7">
    <source>
        <dbReference type="PROSITE" id="PS51077"/>
    </source>
</evidence>
<protein>
    <recommendedName>
        <fullName evidence="6">Glycerol operon regulatory protein</fullName>
    </recommendedName>
</protein>
<evidence type="ECO:0000256" key="5">
    <source>
        <dbReference type="ARBA" id="ARBA00058938"/>
    </source>
</evidence>
<feature type="domain" description="HTH iclR-type" evidence="7">
    <location>
        <begin position="13"/>
        <end position="74"/>
    </location>
</feature>
<dbReference type="PANTHER" id="PTHR30136:SF35">
    <property type="entry name" value="HTH-TYPE TRANSCRIPTIONAL REGULATOR RV1719"/>
    <property type="match status" value="1"/>
</dbReference>
<dbReference type="SMART" id="SM00346">
    <property type="entry name" value="HTH_ICLR"/>
    <property type="match status" value="1"/>
</dbReference>
<keyword evidence="2" id="KW-0805">Transcription regulation</keyword>
<dbReference type="GO" id="GO:0006071">
    <property type="term" value="P:glycerol metabolic process"/>
    <property type="evidence" value="ECO:0007669"/>
    <property type="project" value="UniProtKB-KW"/>
</dbReference>
<comment type="caution">
    <text evidence="9">The sequence shown here is derived from an EMBL/GenBank/DDBJ whole genome shotgun (WGS) entry which is preliminary data.</text>
</comment>
<comment type="function">
    <text evidence="5">May be an activator protein for the gylABX operon.</text>
</comment>
<dbReference type="InterPro" id="IPR005471">
    <property type="entry name" value="Tscrpt_reg_IclR_N"/>
</dbReference>
<evidence type="ECO:0000259" key="8">
    <source>
        <dbReference type="PROSITE" id="PS51078"/>
    </source>
</evidence>
<name>A0A4Y8KXB0_9MICO</name>
<dbReference type="FunFam" id="1.10.10.10:FF:000056">
    <property type="entry name" value="IclR family transcriptional regulator"/>
    <property type="match status" value="1"/>
</dbReference>
<dbReference type="InterPro" id="IPR014757">
    <property type="entry name" value="Tscrpt_reg_IclR_C"/>
</dbReference>
<dbReference type="Proteomes" id="UP000298218">
    <property type="component" value="Unassembled WGS sequence"/>
</dbReference>
<proteinExistence type="predicted"/>
<dbReference type="GO" id="GO:0003677">
    <property type="term" value="F:DNA binding"/>
    <property type="evidence" value="ECO:0007669"/>
    <property type="project" value="UniProtKB-KW"/>
</dbReference>
<dbReference type="GO" id="GO:0045892">
    <property type="term" value="P:negative regulation of DNA-templated transcription"/>
    <property type="evidence" value="ECO:0007669"/>
    <property type="project" value="TreeGrafter"/>
</dbReference>
<evidence type="ECO:0000256" key="1">
    <source>
        <dbReference type="ARBA" id="ARBA00022798"/>
    </source>
</evidence>
<evidence type="ECO:0000256" key="4">
    <source>
        <dbReference type="ARBA" id="ARBA00023163"/>
    </source>
</evidence>
<dbReference type="InterPro" id="IPR050707">
    <property type="entry name" value="HTH_MetabolicPath_Reg"/>
</dbReference>
<evidence type="ECO:0000256" key="2">
    <source>
        <dbReference type="ARBA" id="ARBA00023015"/>
    </source>
</evidence>
<dbReference type="EMBL" id="SOHQ01000008">
    <property type="protein sequence ID" value="TFD81492.1"/>
    <property type="molecule type" value="Genomic_DNA"/>
</dbReference>
<keyword evidence="3" id="KW-0238">DNA-binding</keyword>
<dbReference type="Pfam" id="PF09339">
    <property type="entry name" value="HTH_IclR"/>
    <property type="match status" value="1"/>
</dbReference>
<dbReference type="AlphaFoldDB" id="A0A4Y8KXB0"/>
<organism evidence="9 10">
    <name type="scientific">Cryobacterium psychrophilum</name>
    <dbReference type="NCBI Taxonomy" id="41988"/>
    <lineage>
        <taxon>Bacteria</taxon>
        <taxon>Bacillati</taxon>
        <taxon>Actinomycetota</taxon>
        <taxon>Actinomycetes</taxon>
        <taxon>Micrococcales</taxon>
        <taxon>Microbacteriaceae</taxon>
        <taxon>Cryobacterium</taxon>
    </lineage>
</organism>
<dbReference type="SUPFAM" id="SSF55781">
    <property type="entry name" value="GAF domain-like"/>
    <property type="match status" value="1"/>
</dbReference>
<dbReference type="GO" id="GO:0003700">
    <property type="term" value="F:DNA-binding transcription factor activity"/>
    <property type="evidence" value="ECO:0007669"/>
    <property type="project" value="TreeGrafter"/>
</dbReference>
<dbReference type="InterPro" id="IPR029016">
    <property type="entry name" value="GAF-like_dom_sf"/>
</dbReference>
<evidence type="ECO:0000256" key="6">
    <source>
        <dbReference type="ARBA" id="ARBA00070406"/>
    </source>
</evidence>
<dbReference type="PROSITE" id="PS51077">
    <property type="entry name" value="HTH_ICLR"/>
    <property type="match status" value="1"/>
</dbReference>
<accession>A0A4Y8KXB0</accession>
<dbReference type="Pfam" id="PF01614">
    <property type="entry name" value="IclR_C"/>
    <property type="match status" value="1"/>
</dbReference>
<evidence type="ECO:0000313" key="10">
    <source>
        <dbReference type="Proteomes" id="UP000298218"/>
    </source>
</evidence>
<evidence type="ECO:0000313" key="9">
    <source>
        <dbReference type="EMBL" id="TFD81492.1"/>
    </source>
</evidence>
<feature type="domain" description="IclR-ED" evidence="8">
    <location>
        <begin position="75"/>
        <end position="263"/>
    </location>
</feature>
<dbReference type="PANTHER" id="PTHR30136">
    <property type="entry name" value="HELIX-TURN-HELIX TRANSCRIPTIONAL REGULATOR, ICLR FAMILY"/>
    <property type="match status" value="1"/>
</dbReference>
<keyword evidence="10" id="KW-1185">Reference proteome</keyword>
<dbReference type="OrthoDB" id="4068713at2"/>
<dbReference type="InterPro" id="IPR036388">
    <property type="entry name" value="WH-like_DNA-bd_sf"/>
</dbReference>